<dbReference type="Proteomes" id="UP001301769">
    <property type="component" value="Unassembled WGS sequence"/>
</dbReference>
<comment type="caution">
    <text evidence="1">The sequence shown here is derived from an EMBL/GenBank/DDBJ whole genome shotgun (WGS) entry which is preliminary data.</text>
</comment>
<name>A0AAN6YFL3_9PEZI</name>
<evidence type="ECO:0000313" key="2">
    <source>
        <dbReference type="Proteomes" id="UP001301769"/>
    </source>
</evidence>
<evidence type="ECO:0008006" key="3">
    <source>
        <dbReference type="Google" id="ProtNLM"/>
    </source>
</evidence>
<dbReference type="AlphaFoldDB" id="A0AAN6YFL3"/>
<accession>A0AAN6YFL3</accession>
<sequence length="244" mass="27467">MARLSGKARIQLVPWDVNSADHQSRLFQQRVACGFGTEAVELWTAECKAGTMAMYWITLADDCPNRAEYLAAHMENYPEDAIPLADTASTIFKNPRLPPTVEFFPVGHVGLADRPEKIAKVGLPPDIPISWLTGIYTSWVLQGVGIGYAAMQIAEKTAKDIGTSKGQGRVTMVLDTITVSFQFDETYKRLYYEERGLEVPKISLQQWYEKQGYVQFHDDPEGNTWTKGETTLTVPLVYYKKLLH</sequence>
<reference evidence="1" key="2">
    <citation type="submission" date="2023-05" db="EMBL/GenBank/DDBJ databases">
        <authorList>
            <consortium name="Lawrence Berkeley National Laboratory"/>
            <person name="Steindorff A."/>
            <person name="Hensen N."/>
            <person name="Bonometti L."/>
            <person name="Westerberg I."/>
            <person name="Brannstrom I.O."/>
            <person name="Guillou S."/>
            <person name="Cros-Aarteil S."/>
            <person name="Calhoun S."/>
            <person name="Haridas S."/>
            <person name="Kuo A."/>
            <person name="Mondo S."/>
            <person name="Pangilinan J."/>
            <person name="Riley R."/>
            <person name="Labutti K."/>
            <person name="Andreopoulos B."/>
            <person name="Lipzen A."/>
            <person name="Chen C."/>
            <person name="Yanf M."/>
            <person name="Daum C."/>
            <person name="Ng V."/>
            <person name="Clum A."/>
            <person name="Ohm R."/>
            <person name="Martin F."/>
            <person name="Silar P."/>
            <person name="Natvig D."/>
            <person name="Lalanne C."/>
            <person name="Gautier V."/>
            <person name="Ament-Velasquez S.L."/>
            <person name="Kruys A."/>
            <person name="Hutchinson M.I."/>
            <person name="Powell A.J."/>
            <person name="Barry K."/>
            <person name="Miller A.N."/>
            <person name="Grigoriev I.V."/>
            <person name="Debuchy R."/>
            <person name="Gladieux P."/>
            <person name="Thoren M.H."/>
            <person name="Johannesson H."/>
        </authorList>
    </citation>
    <scope>NUCLEOTIDE SEQUENCE</scope>
    <source>
        <strain evidence="1">PSN293</strain>
    </source>
</reference>
<gene>
    <name evidence="1" type="ORF">QBC37DRAFT_369830</name>
</gene>
<organism evidence="1 2">
    <name type="scientific">Rhypophila decipiens</name>
    <dbReference type="NCBI Taxonomy" id="261697"/>
    <lineage>
        <taxon>Eukaryota</taxon>
        <taxon>Fungi</taxon>
        <taxon>Dikarya</taxon>
        <taxon>Ascomycota</taxon>
        <taxon>Pezizomycotina</taxon>
        <taxon>Sordariomycetes</taxon>
        <taxon>Sordariomycetidae</taxon>
        <taxon>Sordariales</taxon>
        <taxon>Naviculisporaceae</taxon>
        <taxon>Rhypophila</taxon>
    </lineage>
</organism>
<evidence type="ECO:0000313" key="1">
    <source>
        <dbReference type="EMBL" id="KAK4217710.1"/>
    </source>
</evidence>
<proteinExistence type="predicted"/>
<reference evidence="1" key="1">
    <citation type="journal article" date="2023" name="Mol. Phylogenet. Evol.">
        <title>Genome-scale phylogeny and comparative genomics of the fungal order Sordariales.</title>
        <authorList>
            <person name="Hensen N."/>
            <person name="Bonometti L."/>
            <person name="Westerberg I."/>
            <person name="Brannstrom I.O."/>
            <person name="Guillou S."/>
            <person name="Cros-Aarteil S."/>
            <person name="Calhoun S."/>
            <person name="Haridas S."/>
            <person name="Kuo A."/>
            <person name="Mondo S."/>
            <person name="Pangilinan J."/>
            <person name="Riley R."/>
            <person name="LaButti K."/>
            <person name="Andreopoulos B."/>
            <person name="Lipzen A."/>
            <person name="Chen C."/>
            <person name="Yan M."/>
            <person name="Daum C."/>
            <person name="Ng V."/>
            <person name="Clum A."/>
            <person name="Steindorff A."/>
            <person name="Ohm R.A."/>
            <person name="Martin F."/>
            <person name="Silar P."/>
            <person name="Natvig D.O."/>
            <person name="Lalanne C."/>
            <person name="Gautier V."/>
            <person name="Ament-Velasquez S.L."/>
            <person name="Kruys A."/>
            <person name="Hutchinson M.I."/>
            <person name="Powell A.J."/>
            <person name="Barry K."/>
            <person name="Miller A.N."/>
            <person name="Grigoriev I.V."/>
            <person name="Debuchy R."/>
            <person name="Gladieux P."/>
            <person name="Hiltunen Thoren M."/>
            <person name="Johannesson H."/>
        </authorList>
    </citation>
    <scope>NUCLEOTIDE SEQUENCE</scope>
    <source>
        <strain evidence="1">PSN293</strain>
    </source>
</reference>
<dbReference type="EMBL" id="MU858058">
    <property type="protein sequence ID" value="KAK4217710.1"/>
    <property type="molecule type" value="Genomic_DNA"/>
</dbReference>
<keyword evidence="2" id="KW-1185">Reference proteome</keyword>
<protein>
    <recommendedName>
        <fullName evidence="3">N-acetyltransferase domain-containing protein</fullName>
    </recommendedName>
</protein>